<dbReference type="EMBL" id="JBHUMZ010000021">
    <property type="protein sequence ID" value="MFD2639006.1"/>
    <property type="molecule type" value="Genomic_DNA"/>
</dbReference>
<gene>
    <name evidence="9" type="primary">flgM</name>
    <name evidence="9" type="ORF">ACFSW4_09045</name>
</gene>
<protein>
    <recommendedName>
        <fullName evidence="2">Negative regulator of flagellin synthesis</fullName>
    </recommendedName>
</protein>
<dbReference type="InterPro" id="IPR007412">
    <property type="entry name" value="FlgM"/>
</dbReference>
<reference evidence="10" key="1">
    <citation type="journal article" date="2019" name="Int. J. Syst. Evol. Microbiol.">
        <title>The Global Catalogue of Microorganisms (GCM) 10K type strain sequencing project: providing services to taxonomists for standard genome sequencing and annotation.</title>
        <authorList>
            <consortium name="The Broad Institute Genomics Platform"/>
            <consortium name="The Broad Institute Genome Sequencing Center for Infectious Disease"/>
            <person name="Wu L."/>
            <person name="Ma J."/>
        </authorList>
    </citation>
    <scope>NUCLEOTIDE SEQUENCE [LARGE SCALE GENOMIC DNA]</scope>
    <source>
        <strain evidence="10">TISTR 1571</strain>
    </source>
</reference>
<dbReference type="Proteomes" id="UP001597452">
    <property type="component" value="Unassembled WGS sequence"/>
</dbReference>
<accession>A0ABW5QAT2</accession>
<keyword evidence="10" id="KW-1185">Reference proteome</keyword>
<evidence type="ECO:0000256" key="4">
    <source>
        <dbReference type="ARBA" id="ARBA00022795"/>
    </source>
</evidence>
<keyword evidence="9" id="KW-0282">Flagellum</keyword>
<keyword evidence="5" id="KW-0805">Transcription regulation</keyword>
<keyword evidence="3" id="KW-0678">Repressor</keyword>
<dbReference type="RefSeq" id="WP_054751751.1">
    <property type="nucleotide sequence ID" value="NZ_JBHUMZ010000021.1"/>
</dbReference>
<dbReference type="Pfam" id="PF04316">
    <property type="entry name" value="FlgM"/>
    <property type="match status" value="1"/>
</dbReference>
<proteinExistence type="inferred from homology"/>
<organism evidence="9 10">
    <name type="scientific">Piscibacillus salipiscarius</name>
    <dbReference type="NCBI Taxonomy" id="299480"/>
    <lineage>
        <taxon>Bacteria</taxon>
        <taxon>Bacillati</taxon>
        <taxon>Bacillota</taxon>
        <taxon>Bacilli</taxon>
        <taxon>Bacillales</taxon>
        <taxon>Bacillaceae</taxon>
        <taxon>Piscibacillus</taxon>
    </lineage>
</organism>
<feature type="region of interest" description="Disordered" evidence="7">
    <location>
        <begin position="1"/>
        <end position="50"/>
    </location>
</feature>
<dbReference type="SUPFAM" id="SSF101498">
    <property type="entry name" value="Anti-sigma factor FlgM"/>
    <property type="match status" value="1"/>
</dbReference>
<keyword evidence="9" id="KW-0969">Cilium</keyword>
<evidence type="ECO:0000313" key="9">
    <source>
        <dbReference type="EMBL" id="MFD2639006.1"/>
    </source>
</evidence>
<keyword evidence="6" id="KW-0804">Transcription</keyword>
<evidence type="ECO:0000256" key="2">
    <source>
        <dbReference type="ARBA" id="ARBA00017823"/>
    </source>
</evidence>
<evidence type="ECO:0000256" key="5">
    <source>
        <dbReference type="ARBA" id="ARBA00023015"/>
    </source>
</evidence>
<evidence type="ECO:0000259" key="8">
    <source>
        <dbReference type="Pfam" id="PF04316"/>
    </source>
</evidence>
<dbReference type="NCBIfam" id="TIGR03824">
    <property type="entry name" value="FlgM_jcvi"/>
    <property type="match status" value="1"/>
</dbReference>
<comment type="caution">
    <text evidence="9">The sequence shown here is derived from an EMBL/GenBank/DDBJ whole genome shotgun (WGS) entry which is preliminary data.</text>
</comment>
<feature type="compositionally biased region" description="Polar residues" evidence="7">
    <location>
        <begin position="13"/>
        <end position="41"/>
    </location>
</feature>
<evidence type="ECO:0000256" key="3">
    <source>
        <dbReference type="ARBA" id="ARBA00022491"/>
    </source>
</evidence>
<evidence type="ECO:0000256" key="1">
    <source>
        <dbReference type="ARBA" id="ARBA00005322"/>
    </source>
</evidence>
<keyword evidence="4" id="KW-1005">Bacterial flagellum biogenesis</keyword>
<evidence type="ECO:0000256" key="7">
    <source>
        <dbReference type="SAM" id="MobiDB-lite"/>
    </source>
</evidence>
<dbReference type="InterPro" id="IPR031316">
    <property type="entry name" value="FlgM_C"/>
</dbReference>
<evidence type="ECO:0000313" key="10">
    <source>
        <dbReference type="Proteomes" id="UP001597452"/>
    </source>
</evidence>
<evidence type="ECO:0000256" key="6">
    <source>
        <dbReference type="ARBA" id="ARBA00023163"/>
    </source>
</evidence>
<sequence length="89" mass="10294">MKINGVNGAKLNPYQNQIQKQEQAKSTQQKQDQIEISNAAKQLQEGKGIAQARKEKVEHLKQQVQNNEYDVNPQKTAEKMIDFWTNKRV</sequence>
<feature type="domain" description="Anti-sigma-28 factor FlgM C-terminal" evidence="8">
    <location>
        <begin position="32"/>
        <end position="82"/>
    </location>
</feature>
<keyword evidence="9" id="KW-0966">Cell projection</keyword>
<comment type="similarity">
    <text evidence="1">Belongs to the FlgM family.</text>
</comment>
<dbReference type="InterPro" id="IPR035890">
    <property type="entry name" value="Anti-sigma-28_factor_FlgM_sf"/>
</dbReference>
<name>A0ABW5QAT2_9BACI</name>